<dbReference type="GO" id="GO:0008270">
    <property type="term" value="F:zinc ion binding"/>
    <property type="evidence" value="ECO:0007669"/>
    <property type="project" value="UniProtKB-KW"/>
</dbReference>
<gene>
    <name evidence="12" type="ORF">SAY86_009801</name>
</gene>
<dbReference type="SMART" id="SM00391">
    <property type="entry name" value="MBD"/>
    <property type="match status" value="1"/>
</dbReference>
<evidence type="ECO:0000256" key="9">
    <source>
        <dbReference type="SAM" id="MobiDB-lite"/>
    </source>
</evidence>
<feature type="domain" description="MBD" evidence="10">
    <location>
        <begin position="279"/>
        <end position="353"/>
    </location>
</feature>
<keyword evidence="13" id="KW-1185">Reference proteome</keyword>
<comment type="subcellular location">
    <subcellularLocation>
        <location evidence="1">Nucleus</location>
    </subcellularLocation>
</comment>
<dbReference type="PROSITE" id="PS51050">
    <property type="entry name" value="ZF_CW"/>
    <property type="match status" value="1"/>
</dbReference>
<evidence type="ECO:0000256" key="6">
    <source>
        <dbReference type="ARBA" id="ARBA00023125"/>
    </source>
</evidence>
<dbReference type="SUPFAM" id="SSF54171">
    <property type="entry name" value="DNA-binding domain"/>
    <property type="match status" value="1"/>
</dbReference>
<evidence type="ECO:0000256" key="4">
    <source>
        <dbReference type="ARBA" id="ARBA00022833"/>
    </source>
</evidence>
<keyword evidence="6" id="KW-0238">DNA-binding</keyword>
<name>A0AAN7KXE6_TRANT</name>
<evidence type="ECO:0000256" key="5">
    <source>
        <dbReference type="ARBA" id="ARBA00023015"/>
    </source>
</evidence>
<evidence type="ECO:0000313" key="13">
    <source>
        <dbReference type="Proteomes" id="UP001346149"/>
    </source>
</evidence>
<dbReference type="FunFam" id="3.30.890.10:FF:000012">
    <property type="entry name" value="Methyl-CpG-binding domain-containing protein 1"/>
    <property type="match status" value="1"/>
</dbReference>
<reference evidence="12 13" key="1">
    <citation type="journal article" date="2023" name="Hortic Res">
        <title>Pangenome of water caltrop reveals structural variations and asymmetric subgenome divergence after allopolyploidization.</title>
        <authorList>
            <person name="Zhang X."/>
            <person name="Chen Y."/>
            <person name="Wang L."/>
            <person name="Yuan Y."/>
            <person name="Fang M."/>
            <person name="Shi L."/>
            <person name="Lu R."/>
            <person name="Comes H.P."/>
            <person name="Ma Y."/>
            <person name="Chen Y."/>
            <person name="Huang G."/>
            <person name="Zhou Y."/>
            <person name="Zheng Z."/>
            <person name="Qiu Y."/>
        </authorList>
    </citation>
    <scope>NUCLEOTIDE SEQUENCE [LARGE SCALE GENOMIC DNA]</scope>
    <source>
        <strain evidence="12">F231</strain>
    </source>
</reference>
<keyword evidence="2" id="KW-0479">Metal-binding</keyword>
<dbReference type="Gene3D" id="3.30.40.100">
    <property type="match status" value="1"/>
</dbReference>
<organism evidence="12 13">
    <name type="scientific">Trapa natans</name>
    <name type="common">Water chestnut</name>
    <dbReference type="NCBI Taxonomy" id="22666"/>
    <lineage>
        <taxon>Eukaryota</taxon>
        <taxon>Viridiplantae</taxon>
        <taxon>Streptophyta</taxon>
        <taxon>Embryophyta</taxon>
        <taxon>Tracheophyta</taxon>
        <taxon>Spermatophyta</taxon>
        <taxon>Magnoliopsida</taxon>
        <taxon>eudicotyledons</taxon>
        <taxon>Gunneridae</taxon>
        <taxon>Pentapetalae</taxon>
        <taxon>rosids</taxon>
        <taxon>malvids</taxon>
        <taxon>Myrtales</taxon>
        <taxon>Lythraceae</taxon>
        <taxon>Trapa</taxon>
    </lineage>
</organism>
<dbReference type="PANTHER" id="PTHR12396">
    <property type="entry name" value="METHYL-CPG BINDING PROTEIN, MBD"/>
    <property type="match status" value="1"/>
</dbReference>
<dbReference type="InterPro" id="IPR001739">
    <property type="entry name" value="Methyl_CpG_DNA-bd"/>
</dbReference>
<dbReference type="GO" id="GO:0003677">
    <property type="term" value="F:DNA binding"/>
    <property type="evidence" value="ECO:0007669"/>
    <property type="project" value="UniProtKB-KW"/>
</dbReference>
<dbReference type="Pfam" id="PF07496">
    <property type="entry name" value="zf-CW"/>
    <property type="match status" value="1"/>
</dbReference>
<protein>
    <submittedName>
        <fullName evidence="12">Uncharacterized protein</fullName>
    </submittedName>
</protein>
<dbReference type="GO" id="GO:0000118">
    <property type="term" value="C:histone deacetylase complex"/>
    <property type="evidence" value="ECO:0007669"/>
    <property type="project" value="UniProtKB-ARBA"/>
</dbReference>
<dbReference type="AlphaFoldDB" id="A0AAN7KXE6"/>
<feature type="domain" description="CW-type" evidence="11">
    <location>
        <begin position="214"/>
        <end position="273"/>
    </location>
</feature>
<keyword evidence="7" id="KW-0804">Transcription</keyword>
<evidence type="ECO:0000256" key="2">
    <source>
        <dbReference type="ARBA" id="ARBA00022723"/>
    </source>
</evidence>
<keyword evidence="4" id="KW-0862">Zinc</keyword>
<dbReference type="InterPro" id="IPR016177">
    <property type="entry name" value="DNA-bd_dom_sf"/>
</dbReference>
<dbReference type="Proteomes" id="UP001346149">
    <property type="component" value="Unassembled WGS sequence"/>
</dbReference>
<dbReference type="PANTHER" id="PTHR12396:SF0">
    <property type="entry name" value="METHYL-CPG BINDING DOMAIN PROTEIN-LIKE, ISOFORM C"/>
    <property type="match status" value="1"/>
</dbReference>
<proteinExistence type="predicted"/>
<feature type="compositionally biased region" description="Basic and acidic residues" evidence="9">
    <location>
        <begin position="112"/>
        <end position="121"/>
    </location>
</feature>
<dbReference type="InterPro" id="IPR011124">
    <property type="entry name" value="Znf_CW"/>
</dbReference>
<keyword evidence="5" id="KW-0805">Transcription regulation</keyword>
<evidence type="ECO:0000313" key="12">
    <source>
        <dbReference type="EMBL" id="KAK4774866.1"/>
    </source>
</evidence>
<feature type="region of interest" description="Disordered" evidence="9">
    <location>
        <begin position="108"/>
        <end position="129"/>
    </location>
</feature>
<dbReference type="Pfam" id="PF01429">
    <property type="entry name" value="MBD"/>
    <property type="match status" value="1"/>
</dbReference>
<evidence type="ECO:0000256" key="8">
    <source>
        <dbReference type="ARBA" id="ARBA00023242"/>
    </source>
</evidence>
<keyword evidence="8" id="KW-0539">Nucleus</keyword>
<evidence type="ECO:0000256" key="7">
    <source>
        <dbReference type="ARBA" id="ARBA00023163"/>
    </source>
</evidence>
<evidence type="ECO:0000256" key="3">
    <source>
        <dbReference type="ARBA" id="ARBA00022771"/>
    </source>
</evidence>
<feature type="compositionally biased region" description="Basic and acidic residues" evidence="9">
    <location>
        <begin position="72"/>
        <end position="88"/>
    </location>
</feature>
<feature type="compositionally biased region" description="Basic and acidic residues" evidence="9">
    <location>
        <begin position="50"/>
        <end position="64"/>
    </location>
</feature>
<sequence>MESPSGKLNLEFVLKLKTKEMESESILPDGLVDLNQLPIDSSVSVTDGVTCEKKEGHDDSDKAPFKGLVGDESCKKTSEPKVDHESGEKISVRSIDYESDERNLKELLNGESEERALKESPDEPNGDYSKQMVIYDPLTNGGGPVLPALDSTNSLHVPAHDSANSLHVPAHDSANSLHVPAHDSTNSLHLPAHDSTNSLHVPFVRNCFGQPAKVLSIGDYAAQCAACFKWRLVPTKEKYEEIREKVLEIPFFCWTARQWRSDVSCNVPEDISQDGSRIWAIDKPNIPRPPAGWERLLRIRARGGTKFADVYYLAPSGKKLRSSVEIQKYLVEHPEYITAGVTMQQFSFKVPRPLDEDYVRKRPRISASYDESSPFYVSEAVPLAWASPEVCTEACTELRLGLPGTPYLRSSSPGGFPFPMPEKKKRTPVMSRTTNTAFRWMNFPYY</sequence>
<keyword evidence="3" id="KW-0863">Zinc-finger</keyword>
<evidence type="ECO:0000259" key="11">
    <source>
        <dbReference type="PROSITE" id="PS51050"/>
    </source>
</evidence>
<comment type="caution">
    <text evidence="12">The sequence shown here is derived from an EMBL/GenBank/DDBJ whole genome shotgun (WGS) entry which is preliminary data.</text>
</comment>
<evidence type="ECO:0000259" key="10">
    <source>
        <dbReference type="PROSITE" id="PS50982"/>
    </source>
</evidence>
<evidence type="ECO:0000256" key="1">
    <source>
        <dbReference type="ARBA" id="ARBA00004123"/>
    </source>
</evidence>
<accession>A0AAN7KXE6</accession>
<dbReference type="CDD" id="cd01396">
    <property type="entry name" value="MeCP2_MBD"/>
    <property type="match status" value="1"/>
</dbReference>
<dbReference type="PROSITE" id="PS50982">
    <property type="entry name" value="MBD"/>
    <property type="match status" value="1"/>
</dbReference>
<dbReference type="Gene3D" id="3.30.890.10">
    <property type="entry name" value="Methyl-cpg-binding Protein 2, Chain A"/>
    <property type="match status" value="1"/>
</dbReference>
<dbReference type="EMBL" id="JAXQNO010000019">
    <property type="protein sequence ID" value="KAK4774866.1"/>
    <property type="molecule type" value="Genomic_DNA"/>
</dbReference>
<feature type="region of interest" description="Disordered" evidence="9">
    <location>
        <begin position="42"/>
        <end position="88"/>
    </location>
</feature>